<dbReference type="InterPro" id="IPR029052">
    <property type="entry name" value="Metallo-depent_PP-like"/>
</dbReference>
<dbReference type="GO" id="GO:0005737">
    <property type="term" value="C:cytoplasm"/>
    <property type="evidence" value="ECO:0007669"/>
    <property type="project" value="TreeGrafter"/>
</dbReference>
<evidence type="ECO:0000259" key="2">
    <source>
        <dbReference type="Pfam" id="PF12850"/>
    </source>
</evidence>
<dbReference type="PANTHER" id="PTHR42850">
    <property type="entry name" value="METALLOPHOSPHOESTERASE"/>
    <property type="match status" value="1"/>
</dbReference>
<comment type="caution">
    <text evidence="3">The sequence shown here is derived from an EMBL/GenBank/DDBJ whole genome shotgun (WGS) entry which is preliminary data.</text>
</comment>
<accession>A0A0M0LK75</accession>
<dbReference type="PATRIC" id="fig|263475.3.peg.869"/>
<dbReference type="InterPro" id="IPR050126">
    <property type="entry name" value="Ap4A_hydrolase"/>
</dbReference>
<dbReference type="PIRSF" id="PIRSF000883">
    <property type="entry name" value="Pesterase_MJ0912"/>
    <property type="match status" value="1"/>
</dbReference>
<organism evidence="3 4">
    <name type="scientific">Viridibacillus arvi</name>
    <dbReference type="NCBI Taxonomy" id="263475"/>
    <lineage>
        <taxon>Bacteria</taxon>
        <taxon>Bacillati</taxon>
        <taxon>Bacillota</taxon>
        <taxon>Bacilli</taxon>
        <taxon>Bacillales</taxon>
        <taxon>Caryophanaceae</taxon>
        <taxon>Viridibacillus</taxon>
    </lineage>
</organism>
<dbReference type="EMBL" id="LILB01000001">
    <property type="protein sequence ID" value="KOO51401.1"/>
    <property type="molecule type" value="Genomic_DNA"/>
</dbReference>
<proteinExistence type="inferred from homology"/>
<dbReference type="SUPFAM" id="SSF56300">
    <property type="entry name" value="Metallo-dependent phosphatases"/>
    <property type="match status" value="1"/>
</dbReference>
<dbReference type="InterPro" id="IPR011152">
    <property type="entry name" value="Pesterase_MJ0912"/>
</dbReference>
<gene>
    <name evidence="3" type="ORF">AMD00_02660</name>
</gene>
<dbReference type="Pfam" id="PF12850">
    <property type="entry name" value="Metallophos_2"/>
    <property type="match status" value="1"/>
</dbReference>
<dbReference type="GeneID" id="301135016"/>
<dbReference type="PANTHER" id="PTHR42850:SF2">
    <property type="entry name" value="BLL5683 PROTEIN"/>
    <property type="match status" value="1"/>
</dbReference>
<comment type="similarity">
    <text evidence="1">Belongs to the metallophosphoesterase superfamily. YfcE family.</text>
</comment>
<dbReference type="STRING" id="263475.AMD00_02660"/>
<evidence type="ECO:0000313" key="3">
    <source>
        <dbReference type="EMBL" id="KOO51401.1"/>
    </source>
</evidence>
<dbReference type="Gene3D" id="3.60.21.10">
    <property type="match status" value="1"/>
</dbReference>
<sequence>MVKNIAVITDIHGNYSALKAVLSDIEREGKVEHIYCLGDLIAIGHETNQVLEELSSRKDVSYVLGNHDEAILNILNGEEPGSQGEERDHHYWIAENMNREFITFLSEMPKRLEGMINGKKILFLHYHLNECNRFLSIDTNPSVTKLDDLYKNEDADIICFGHHHVLHYFKGNNRIYLNPGALGCNSRPIATYATISIKNDGCVNCNVKEVSYNNREFLVNYFRYDVPAKNTLLRIFHGNQDKNIINE</sequence>
<dbReference type="InterPro" id="IPR024654">
    <property type="entry name" value="Calcineurin-like_PHP_lpxH"/>
</dbReference>
<dbReference type="AlphaFoldDB" id="A0A0M0LK75"/>
<dbReference type="RefSeq" id="WP_053415539.1">
    <property type="nucleotide sequence ID" value="NZ_LILB01000001.1"/>
</dbReference>
<evidence type="ECO:0000256" key="1">
    <source>
        <dbReference type="ARBA" id="ARBA00008950"/>
    </source>
</evidence>
<dbReference type="OrthoDB" id="9813918at2"/>
<evidence type="ECO:0000313" key="4">
    <source>
        <dbReference type="Proteomes" id="UP000036867"/>
    </source>
</evidence>
<name>A0A0M0LK75_9BACL</name>
<keyword evidence="4" id="KW-1185">Reference proteome</keyword>
<reference evidence="4" key="1">
    <citation type="submission" date="2015-08" db="EMBL/GenBank/DDBJ databases">
        <title>Fjat-10028 dsm 16317.</title>
        <authorList>
            <person name="Liu B."/>
            <person name="Wang J."/>
            <person name="Zhu Y."/>
            <person name="Liu G."/>
            <person name="Chen Q."/>
            <person name="Chen Z."/>
            <person name="Lan J."/>
            <person name="Che J."/>
            <person name="Ge C."/>
            <person name="Shi H."/>
            <person name="Pan Z."/>
            <person name="Liu X."/>
        </authorList>
    </citation>
    <scope>NUCLEOTIDE SEQUENCE [LARGE SCALE GENOMIC DNA]</scope>
    <source>
        <strain evidence="4">DSM 16317</strain>
    </source>
</reference>
<feature type="domain" description="Calcineurin-like phosphoesterase" evidence="2">
    <location>
        <begin position="4"/>
        <end position="199"/>
    </location>
</feature>
<dbReference type="GO" id="GO:0016791">
    <property type="term" value="F:phosphatase activity"/>
    <property type="evidence" value="ECO:0007669"/>
    <property type="project" value="TreeGrafter"/>
</dbReference>
<dbReference type="Proteomes" id="UP000036867">
    <property type="component" value="Unassembled WGS sequence"/>
</dbReference>
<protein>
    <submittedName>
        <fullName evidence="3">Metallophosphoesterase</fullName>
    </submittedName>
</protein>